<sequence length="478" mass="55002">MIVGRETETEILKEALGTSEAELIAIYGRRRVGKTFLIRNVYKDQLIFDFSGMHNSSTPEQLESFTLALSAFSKVSIPLATPRNWIRAFEILKTYITAQIKRKKSVIFFDEFPWIDSHKSGFLQAFEHFWNSWASNQKNLVVVICGSAASWMIRKIVNNKGGLHNRITRRIRLLPFTLNEAETYLKSRRIILDRYQLLQLYMILGGIPHYLKDIKTGESTAQNIDRMCFTKDGLLENEFKNLYDSLFIQADKHIAVIRALAGKPMGLTRNEIIETCHFTTGGGTTKLLEELLESGFIEMYIPFDKNVKQSIYKLSDEYSAFYLKFMEGNKNSGPGSWVKQSASYSWKSWSGMAFERICLKHIPQIKKALGISAVYTQESAWRYAPKTKENGTQIDLLIDRQDFTINLCEIKFSTSEFTIDKKYASEIQAKVNIFREKTNTKKTVFPTMITTFGTKSNEYKLNLIQSEVKMESLFEVLS</sequence>
<keyword evidence="3" id="KW-1185">Reference proteome</keyword>
<evidence type="ECO:0000259" key="1">
    <source>
        <dbReference type="Pfam" id="PF01637"/>
    </source>
</evidence>
<evidence type="ECO:0000313" key="3">
    <source>
        <dbReference type="Proteomes" id="UP000294850"/>
    </source>
</evidence>
<feature type="domain" description="ATPase" evidence="1">
    <location>
        <begin position="3"/>
        <end position="213"/>
    </location>
</feature>
<dbReference type="Proteomes" id="UP000294850">
    <property type="component" value="Unassembled WGS sequence"/>
</dbReference>
<dbReference type="OrthoDB" id="9813134at2"/>
<name>A0A4R5DP77_9BACT</name>
<dbReference type="AlphaFoldDB" id="A0A4R5DP77"/>
<keyword evidence="2" id="KW-0547">Nucleotide-binding</keyword>
<dbReference type="Pfam" id="PF01637">
    <property type="entry name" value="ATPase_2"/>
    <property type="match status" value="1"/>
</dbReference>
<dbReference type="InterPro" id="IPR011579">
    <property type="entry name" value="ATPase_dom"/>
</dbReference>
<protein>
    <submittedName>
        <fullName evidence="2">ATP-binding protein</fullName>
    </submittedName>
</protein>
<dbReference type="PANTHER" id="PTHR34704:SF1">
    <property type="entry name" value="ATPASE"/>
    <property type="match status" value="1"/>
</dbReference>
<gene>
    <name evidence="2" type="ORF">E0F88_22910</name>
</gene>
<comment type="caution">
    <text evidence="2">The sequence shown here is derived from an EMBL/GenBank/DDBJ whole genome shotgun (WGS) entry which is preliminary data.</text>
</comment>
<dbReference type="PANTHER" id="PTHR34704">
    <property type="entry name" value="ATPASE"/>
    <property type="match status" value="1"/>
</dbReference>
<keyword evidence="2" id="KW-0067">ATP-binding</keyword>
<organism evidence="2 3">
    <name type="scientific">Dyadobacter psychrotolerans</name>
    <dbReference type="NCBI Taxonomy" id="2541721"/>
    <lineage>
        <taxon>Bacteria</taxon>
        <taxon>Pseudomonadati</taxon>
        <taxon>Bacteroidota</taxon>
        <taxon>Cytophagia</taxon>
        <taxon>Cytophagales</taxon>
        <taxon>Spirosomataceae</taxon>
        <taxon>Dyadobacter</taxon>
    </lineage>
</organism>
<dbReference type="Gene3D" id="3.40.50.300">
    <property type="entry name" value="P-loop containing nucleotide triphosphate hydrolases"/>
    <property type="match status" value="1"/>
</dbReference>
<dbReference type="EMBL" id="SMFL01000009">
    <property type="protein sequence ID" value="TDE12543.1"/>
    <property type="molecule type" value="Genomic_DNA"/>
</dbReference>
<accession>A0A4R5DP77</accession>
<proteinExistence type="predicted"/>
<dbReference type="RefSeq" id="WP_131960610.1">
    <property type="nucleotide sequence ID" value="NZ_SMFL01000009.1"/>
</dbReference>
<dbReference type="InterPro" id="IPR027417">
    <property type="entry name" value="P-loop_NTPase"/>
</dbReference>
<dbReference type="GO" id="GO:0005524">
    <property type="term" value="F:ATP binding"/>
    <property type="evidence" value="ECO:0007669"/>
    <property type="project" value="UniProtKB-KW"/>
</dbReference>
<dbReference type="SUPFAM" id="SSF52540">
    <property type="entry name" value="P-loop containing nucleoside triphosphate hydrolases"/>
    <property type="match status" value="1"/>
</dbReference>
<reference evidence="2 3" key="1">
    <citation type="submission" date="2019-03" db="EMBL/GenBank/DDBJ databases">
        <title>Dyadobacter AR-3-6 sp. nov., isolated from arctic soil.</title>
        <authorList>
            <person name="Chaudhary D.K."/>
        </authorList>
    </citation>
    <scope>NUCLEOTIDE SEQUENCE [LARGE SCALE GENOMIC DNA]</scope>
    <source>
        <strain evidence="2 3">AR-3-6</strain>
    </source>
</reference>
<evidence type="ECO:0000313" key="2">
    <source>
        <dbReference type="EMBL" id="TDE12543.1"/>
    </source>
</evidence>